<feature type="region of interest" description="Disordered" evidence="1">
    <location>
        <begin position="131"/>
        <end position="169"/>
    </location>
</feature>
<evidence type="ECO:0000256" key="1">
    <source>
        <dbReference type="SAM" id="MobiDB-lite"/>
    </source>
</evidence>
<dbReference type="PROSITE" id="PS00092">
    <property type="entry name" value="N6_MTASE"/>
    <property type="match status" value="1"/>
</dbReference>
<gene>
    <name evidence="2" type="ORF">HK099_001174</name>
</gene>
<sequence>PKNPSGCWLNCDLNLFGHCPPDYERFYPYCKQQTCHDPKFKYKCGRACVSKPGHCFNQVLDLIIDWDDSFKCPREPSAHPTTTYSSTTVKTTTTHVVSTTSIIITDPPYTTSETTRTTTTTTVPTTSIIVTDPPYTTSEATTSEASTTSEATSSTTVSSTTTVPSTNPTWTPVGPVTGCVYSVSGWSERLDDPAWSKVSAAFFNSFPIQNIFNEKNYSGVFWDLAREWLASNLNQVNGASISDLSRTSTHKTYLFLRDNYHNGKPSTTWTLDSVYNGYKLGDLQKSLFNYNNGLNRALNKRNVGNNPPACK</sequence>
<protein>
    <submittedName>
        <fullName evidence="2">Uncharacterized protein</fullName>
    </submittedName>
</protein>
<dbReference type="EMBL" id="JADGJW010001308">
    <property type="protein sequence ID" value="KAJ3204371.1"/>
    <property type="molecule type" value="Genomic_DNA"/>
</dbReference>
<feature type="non-terminal residue" evidence="2">
    <location>
        <position position="311"/>
    </location>
</feature>
<proteinExistence type="predicted"/>
<dbReference type="GO" id="GO:0032259">
    <property type="term" value="P:methylation"/>
    <property type="evidence" value="ECO:0007669"/>
    <property type="project" value="InterPro"/>
</dbReference>
<dbReference type="InterPro" id="IPR002052">
    <property type="entry name" value="DNA_methylase_N6_adenine_CS"/>
</dbReference>
<reference evidence="2" key="1">
    <citation type="submission" date="2020-05" db="EMBL/GenBank/DDBJ databases">
        <title>Phylogenomic resolution of chytrid fungi.</title>
        <authorList>
            <person name="Stajich J.E."/>
            <person name="Amses K."/>
            <person name="Simmons R."/>
            <person name="Seto K."/>
            <person name="Myers J."/>
            <person name="Bonds A."/>
            <person name="Quandt C.A."/>
            <person name="Barry K."/>
            <person name="Liu P."/>
            <person name="Grigoriev I."/>
            <person name="Longcore J.E."/>
            <person name="James T.Y."/>
        </authorList>
    </citation>
    <scope>NUCLEOTIDE SEQUENCE</scope>
    <source>
        <strain evidence="2">JEL0476</strain>
    </source>
</reference>
<name>A0AAD5TTX9_9FUNG</name>
<dbReference type="GO" id="GO:0008168">
    <property type="term" value="F:methyltransferase activity"/>
    <property type="evidence" value="ECO:0007669"/>
    <property type="project" value="InterPro"/>
</dbReference>
<evidence type="ECO:0000313" key="3">
    <source>
        <dbReference type="Proteomes" id="UP001211065"/>
    </source>
</evidence>
<organism evidence="2 3">
    <name type="scientific">Clydaea vesicula</name>
    <dbReference type="NCBI Taxonomy" id="447962"/>
    <lineage>
        <taxon>Eukaryota</taxon>
        <taxon>Fungi</taxon>
        <taxon>Fungi incertae sedis</taxon>
        <taxon>Chytridiomycota</taxon>
        <taxon>Chytridiomycota incertae sedis</taxon>
        <taxon>Chytridiomycetes</taxon>
        <taxon>Lobulomycetales</taxon>
        <taxon>Lobulomycetaceae</taxon>
        <taxon>Clydaea</taxon>
    </lineage>
</organism>
<dbReference type="GO" id="GO:0003676">
    <property type="term" value="F:nucleic acid binding"/>
    <property type="evidence" value="ECO:0007669"/>
    <property type="project" value="InterPro"/>
</dbReference>
<accession>A0AAD5TTX9</accession>
<comment type="caution">
    <text evidence="2">The sequence shown here is derived from an EMBL/GenBank/DDBJ whole genome shotgun (WGS) entry which is preliminary data.</text>
</comment>
<dbReference type="AlphaFoldDB" id="A0AAD5TTX9"/>
<dbReference type="Proteomes" id="UP001211065">
    <property type="component" value="Unassembled WGS sequence"/>
</dbReference>
<evidence type="ECO:0000313" key="2">
    <source>
        <dbReference type="EMBL" id="KAJ3204371.1"/>
    </source>
</evidence>
<keyword evidence="3" id="KW-1185">Reference proteome</keyword>